<organism evidence="2 3">
    <name type="scientific">Microbotryum silenes-dioicae</name>
    <dbReference type="NCBI Taxonomy" id="796604"/>
    <lineage>
        <taxon>Eukaryota</taxon>
        <taxon>Fungi</taxon>
        <taxon>Dikarya</taxon>
        <taxon>Basidiomycota</taxon>
        <taxon>Pucciniomycotina</taxon>
        <taxon>Microbotryomycetes</taxon>
        <taxon>Microbotryales</taxon>
        <taxon>Microbotryaceae</taxon>
        <taxon>Microbotryum</taxon>
    </lineage>
</organism>
<accession>A0A2X0NG81</accession>
<gene>
    <name evidence="2" type="primary">BQ5605_C059g12714</name>
    <name evidence="2" type="ORF">BQ5605_C059G12714</name>
</gene>
<sequence length="267" mass="29871">MINNTSPSSTLPLVERGGTHWRTLFRWPRRPQARDDCRFALDRSELTSTLAYSQSERGSNLDEASAVRLRMECERRSVASGLADRLRRQRPLVANAMLTNKSFTGVRAPTTAEQRERASRTSKEAIDRARQEQMDFLCKMYERAKDRGGGLGSGLDEVEEVVPDRRTRQDDCAFGLGAQAGVVLRQKDPAEAARQSAKKREAIRTRRATAPLSDRFIYPQSTRPAAHCRRANFAGMQSKAAHASRKKKFATFLDQAHGGNKDPNGPP</sequence>
<protein>
    <submittedName>
        <fullName evidence="2">BQ5605_C059g12714 protein</fullName>
    </submittedName>
</protein>
<dbReference type="AlphaFoldDB" id="A0A2X0NG81"/>
<evidence type="ECO:0000313" key="2">
    <source>
        <dbReference type="EMBL" id="SGZ29039.1"/>
    </source>
</evidence>
<name>A0A2X0NG81_9BASI</name>
<feature type="region of interest" description="Disordered" evidence="1">
    <location>
        <begin position="189"/>
        <end position="208"/>
    </location>
</feature>
<reference evidence="2 3" key="1">
    <citation type="submission" date="2016-11" db="EMBL/GenBank/DDBJ databases">
        <authorList>
            <person name="Jaros S."/>
            <person name="Januszkiewicz K."/>
            <person name="Wedrychowicz H."/>
        </authorList>
    </citation>
    <scope>NUCLEOTIDE SEQUENCE [LARGE SCALE GENOMIC DNA]</scope>
</reference>
<proteinExistence type="predicted"/>
<dbReference type="EMBL" id="FQNC01000090">
    <property type="protein sequence ID" value="SGZ29039.1"/>
    <property type="molecule type" value="Genomic_DNA"/>
</dbReference>
<feature type="region of interest" description="Disordered" evidence="1">
    <location>
        <begin position="237"/>
        <end position="267"/>
    </location>
</feature>
<dbReference type="Proteomes" id="UP000249464">
    <property type="component" value="Unassembled WGS sequence"/>
</dbReference>
<keyword evidence="3" id="KW-1185">Reference proteome</keyword>
<evidence type="ECO:0000313" key="3">
    <source>
        <dbReference type="Proteomes" id="UP000249464"/>
    </source>
</evidence>
<evidence type="ECO:0000256" key="1">
    <source>
        <dbReference type="SAM" id="MobiDB-lite"/>
    </source>
</evidence>